<name>A0A545UEB2_9GAMM</name>
<dbReference type="Proteomes" id="UP000315439">
    <property type="component" value="Unassembled WGS sequence"/>
</dbReference>
<sequence>MKQKLIKPENLEALPNGYGYLLIDVDVAGIAPSFSYVKVKSSKKNPRKKKKVKYSKNGTHVVTLKHSENGLYALPMPAGTYQITQINAPFFDLPYKLDTSTKNEWRFKIEAGKTNFAGHLSIKKERSTRYLDVNLINRFATEKERLENTLQQLLSLAPLAHGVGVRDDFAQALAEKESSR</sequence>
<gene>
    <name evidence="1" type="ORF">FLL46_10515</name>
</gene>
<dbReference type="RefSeq" id="WP_142893470.1">
    <property type="nucleotide sequence ID" value="NZ_ML660163.1"/>
</dbReference>
<evidence type="ECO:0000313" key="2">
    <source>
        <dbReference type="Proteomes" id="UP000315439"/>
    </source>
</evidence>
<dbReference type="EMBL" id="VIKS01000006">
    <property type="protein sequence ID" value="TQV87809.1"/>
    <property type="molecule type" value="Genomic_DNA"/>
</dbReference>
<comment type="caution">
    <text evidence="1">The sequence shown here is derived from an EMBL/GenBank/DDBJ whole genome shotgun (WGS) entry which is preliminary data.</text>
</comment>
<proteinExistence type="predicted"/>
<evidence type="ECO:0000313" key="1">
    <source>
        <dbReference type="EMBL" id="TQV87809.1"/>
    </source>
</evidence>
<accession>A0A545UEB2</accession>
<keyword evidence="2" id="KW-1185">Reference proteome</keyword>
<reference evidence="1 2" key="1">
    <citation type="submission" date="2019-07" db="EMBL/GenBank/DDBJ databases">
        <title>Draft genome for Aliikangiella sp. M105.</title>
        <authorList>
            <person name="Wang G."/>
        </authorList>
    </citation>
    <scope>NUCLEOTIDE SEQUENCE [LARGE SCALE GENOMIC DNA]</scope>
    <source>
        <strain evidence="1 2">M105</strain>
    </source>
</reference>
<organism evidence="1 2">
    <name type="scientific">Aliikangiella coralliicola</name>
    <dbReference type="NCBI Taxonomy" id="2592383"/>
    <lineage>
        <taxon>Bacteria</taxon>
        <taxon>Pseudomonadati</taxon>
        <taxon>Pseudomonadota</taxon>
        <taxon>Gammaproteobacteria</taxon>
        <taxon>Oceanospirillales</taxon>
        <taxon>Pleioneaceae</taxon>
        <taxon>Aliikangiella</taxon>
    </lineage>
</organism>
<dbReference type="OrthoDB" id="5706334at2"/>
<protein>
    <submittedName>
        <fullName evidence="1">Uncharacterized protein</fullName>
    </submittedName>
</protein>
<dbReference type="AlphaFoldDB" id="A0A545UEB2"/>